<dbReference type="Proteomes" id="UP000799536">
    <property type="component" value="Unassembled WGS sequence"/>
</dbReference>
<evidence type="ECO:0000313" key="2">
    <source>
        <dbReference type="Proteomes" id="UP000799536"/>
    </source>
</evidence>
<reference evidence="1" key="1">
    <citation type="journal article" date="2020" name="Stud. Mycol.">
        <title>101 Dothideomycetes genomes: a test case for predicting lifestyles and emergence of pathogens.</title>
        <authorList>
            <person name="Haridas S."/>
            <person name="Albert R."/>
            <person name="Binder M."/>
            <person name="Bloem J."/>
            <person name="Labutti K."/>
            <person name="Salamov A."/>
            <person name="Andreopoulos B."/>
            <person name="Baker S."/>
            <person name="Barry K."/>
            <person name="Bills G."/>
            <person name="Bluhm B."/>
            <person name="Cannon C."/>
            <person name="Castanera R."/>
            <person name="Culley D."/>
            <person name="Daum C."/>
            <person name="Ezra D."/>
            <person name="Gonzalez J."/>
            <person name="Henrissat B."/>
            <person name="Kuo A."/>
            <person name="Liang C."/>
            <person name="Lipzen A."/>
            <person name="Lutzoni F."/>
            <person name="Magnuson J."/>
            <person name="Mondo S."/>
            <person name="Nolan M."/>
            <person name="Ohm R."/>
            <person name="Pangilinan J."/>
            <person name="Park H.-J."/>
            <person name="Ramirez L."/>
            <person name="Alfaro M."/>
            <person name="Sun H."/>
            <person name="Tritt A."/>
            <person name="Yoshinaga Y."/>
            <person name="Zwiers L.-H."/>
            <person name="Turgeon B."/>
            <person name="Goodwin S."/>
            <person name="Spatafora J."/>
            <person name="Crous P."/>
            <person name="Grigoriev I."/>
        </authorList>
    </citation>
    <scope>NUCLEOTIDE SEQUENCE</scope>
    <source>
        <strain evidence="1">ATCC 74209</strain>
    </source>
</reference>
<organism evidence="1 2">
    <name type="scientific">Delitschia confertaspora ATCC 74209</name>
    <dbReference type="NCBI Taxonomy" id="1513339"/>
    <lineage>
        <taxon>Eukaryota</taxon>
        <taxon>Fungi</taxon>
        <taxon>Dikarya</taxon>
        <taxon>Ascomycota</taxon>
        <taxon>Pezizomycotina</taxon>
        <taxon>Dothideomycetes</taxon>
        <taxon>Pleosporomycetidae</taxon>
        <taxon>Pleosporales</taxon>
        <taxon>Delitschiaceae</taxon>
        <taxon>Delitschia</taxon>
    </lineage>
</organism>
<protein>
    <submittedName>
        <fullName evidence="1">Uncharacterized protein</fullName>
    </submittedName>
</protein>
<name>A0A9P4JF00_9PLEO</name>
<evidence type="ECO:0000313" key="1">
    <source>
        <dbReference type="EMBL" id="KAF2198197.1"/>
    </source>
</evidence>
<keyword evidence="2" id="KW-1185">Reference proteome</keyword>
<dbReference type="AlphaFoldDB" id="A0A9P4JF00"/>
<accession>A0A9P4JF00</accession>
<comment type="caution">
    <text evidence="1">The sequence shown here is derived from an EMBL/GenBank/DDBJ whole genome shotgun (WGS) entry which is preliminary data.</text>
</comment>
<gene>
    <name evidence="1" type="ORF">GQ43DRAFT_443554</name>
</gene>
<dbReference type="OrthoDB" id="3747906at2759"/>
<proteinExistence type="predicted"/>
<dbReference type="EMBL" id="ML994162">
    <property type="protein sequence ID" value="KAF2198197.1"/>
    <property type="molecule type" value="Genomic_DNA"/>
</dbReference>
<sequence length="183" mass="20503">MPPSRTTKKVTTVTASSFGRANANVNTRAHGTRQRRTQRVIEVQVEGAEDELQGSEDETGYHVEEDANSQTPASSQGNDDLANILQTMVDDQRKRRAARRTAIIKAYENNLSTTRTSIDTLFAGYEAQSTKVHTAHMSRLKTLFAKKKDLELQMDEKHKSLQEAYVAHSRDLQAVLEARMSVL</sequence>